<feature type="transmembrane region" description="Helical" evidence="1">
    <location>
        <begin position="299"/>
        <end position="320"/>
    </location>
</feature>
<evidence type="ECO:0000259" key="2">
    <source>
        <dbReference type="Pfam" id="PF07786"/>
    </source>
</evidence>
<feature type="transmembrane region" description="Helical" evidence="1">
    <location>
        <begin position="119"/>
        <end position="137"/>
    </location>
</feature>
<protein>
    <submittedName>
        <fullName evidence="3">Heparan-alpha-glucosaminide N-acetyltransferase domain-containing protein</fullName>
    </submittedName>
</protein>
<keyword evidence="1" id="KW-0472">Membrane</keyword>
<feature type="transmembrane region" description="Helical" evidence="1">
    <location>
        <begin position="225"/>
        <end position="246"/>
    </location>
</feature>
<dbReference type="RefSeq" id="WP_369047052.1">
    <property type="nucleotide sequence ID" value="NZ_CP163302.1"/>
</dbReference>
<sequence length="416" mass="43457">MGGRSASPRAAGHRPRTPTARVSRLDGIDMARGAALLAMIATHVLPTLEQSNATQQWAATWVGLVFSGRAAALFAVLAGISLSLGRVPAVRNRLGLALRAAVVAAIGLTVGLVKVDVAVILVQYAVLFWCALPVLALRRQALGLLAAAWILIAPVVAYLVRPVLLDGSVRMQLGHNPVWADVADPARLLADLMVTGYYPVLQWFGYLLVGLWIGQADLTRAATQVWILVGGAAVAVVAKASAWALLIPLGGINALLATGQARLWPLQAMLEANLAGVEQTGTWWWLTTASPHSGTTLDLLHTSGTSAAAIGAFLLVARIGPLARSGILLPLAGAGAMTLTLYTAHVWALSTPFAEAAHLTPESLLAVHIAAALAIGLFVRANGWRGPLEAISHAATRLGLAARKGQDAAARRPARR</sequence>
<feature type="transmembrane region" description="Helical" evidence="1">
    <location>
        <begin position="60"/>
        <end position="84"/>
    </location>
</feature>
<dbReference type="AlphaFoldDB" id="A0AB39L748"/>
<keyword evidence="1" id="KW-1133">Transmembrane helix</keyword>
<evidence type="ECO:0000313" key="3">
    <source>
        <dbReference type="EMBL" id="XDP46826.1"/>
    </source>
</evidence>
<feature type="transmembrane region" description="Helical" evidence="1">
    <location>
        <begin position="196"/>
        <end position="213"/>
    </location>
</feature>
<evidence type="ECO:0000256" key="1">
    <source>
        <dbReference type="SAM" id="Phobius"/>
    </source>
</evidence>
<feature type="transmembrane region" description="Helical" evidence="1">
    <location>
        <begin position="30"/>
        <end position="48"/>
    </location>
</feature>
<dbReference type="EMBL" id="CP163302">
    <property type="protein sequence ID" value="XDP46826.1"/>
    <property type="molecule type" value="Genomic_DNA"/>
</dbReference>
<feature type="transmembrane region" description="Helical" evidence="1">
    <location>
        <begin position="144"/>
        <end position="164"/>
    </location>
</feature>
<feature type="domain" description="Heparan-alpha-glucosaminide N-acetyltransferase catalytic" evidence="2">
    <location>
        <begin position="24"/>
        <end position="247"/>
    </location>
</feature>
<feature type="transmembrane region" description="Helical" evidence="1">
    <location>
        <begin position="96"/>
        <end position="113"/>
    </location>
</feature>
<accession>A0AB39L748</accession>
<name>A0AB39L748_9MICC</name>
<dbReference type="KEGG" id="spue:AB5L97_07445"/>
<proteinExistence type="predicted"/>
<organism evidence="3">
    <name type="scientific">Sinomonas puerhi</name>
    <dbReference type="NCBI Taxonomy" id="3238584"/>
    <lineage>
        <taxon>Bacteria</taxon>
        <taxon>Bacillati</taxon>
        <taxon>Actinomycetota</taxon>
        <taxon>Actinomycetes</taxon>
        <taxon>Micrococcales</taxon>
        <taxon>Micrococcaceae</taxon>
        <taxon>Sinomonas</taxon>
    </lineage>
</organism>
<keyword evidence="1" id="KW-0812">Transmembrane</keyword>
<dbReference type="Pfam" id="PF07786">
    <property type="entry name" value="HGSNAT_cat"/>
    <property type="match status" value="1"/>
</dbReference>
<feature type="transmembrane region" description="Helical" evidence="1">
    <location>
        <begin position="327"/>
        <end position="347"/>
    </location>
</feature>
<feature type="transmembrane region" description="Helical" evidence="1">
    <location>
        <begin position="359"/>
        <end position="379"/>
    </location>
</feature>
<reference evidence="3" key="1">
    <citation type="submission" date="2024-07" db="EMBL/GenBank/DDBJ databases">
        <authorList>
            <person name="fu j."/>
        </authorList>
    </citation>
    <scope>NUCLEOTIDE SEQUENCE</scope>
    <source>
        <strain evidence="3">P10A9</strain>
    </source>
</reference>
<dbReference type="InterPro" id="IPR012429">
    <property type="entry name" value="HGSNAT_cat"/>
</dbReference>
<gene>
    <name evidence="3" type="ORF">AB5L97_07445</name>
</gene>